<dbReference type="VEuPathDB" id="FungiDB:I7I53_04699"/>
<reference evidence="1" key="1">
    <citation type="submission" date="2021-01" db="EMBL/GenBank/DDBJ databases">
        <title>Chromosome-level genome assembly of a human fungal pathogen reveals clustering of transcriptionally co-regulated genes.</title>
        <authorList>
            <person name="Voorhies M."/>
            <person name="Cohen S."/>
            <person name="Shea T.P."/>
            <person name="Petrus S."/>
            <person name="Munoz J.F."/>
            <person name="Poplawski S."/>
            <person name="Goldman W.E."/>
            <person name="Michael T."/>
            <person name="Cuomo C.A."/>
            <person name="Sil A."/>
            <person name="Beyhan S."/>
        </authorList>
    </citation>
    <scope>NUCLEOTIDE SEQUENCE</scope>
    <source>
        <strain evidence="1">H88</strain>
    </source>
</reference>
<dbReference type="Proteomes" id="UP000663419">
    <property type="component" value="Chromosome 5"/>
</dbReference>
<proteinExistence type="predicted"/>
<organism evidence="1 2">
    <name type="scientific">Ajellomyces capsulatus (strain H88)</name>
    <name type="common">Darling's disease fungus</name>
    <name type="synonym">Histoplasma capsulatum</name>
    <dbReference type="NCBI Taxonomy" id="544711"/>
    <lineage>
        <taxon>Eukaryota</taxon>
        <taxon>Fungi</taxon>
        <taxon>Dikarya</taxon>
        <taxon>Ascomycota</taxon>
        <taxon>Pezizomycotina</taxon>
        <taxon>Eurotiomycetes</taxon>
        <taxon>Eurotiomycetidae</taxon>
        <taxon>Onygenales</taxon>
        <taxon>Ajellomycetaceae</taxon>
        <taxon>Histoplasma</taxon>
    </lineage>
</organism>
<evidence type="ECO:0000313" key="2">
    <source>
        <dbReference type="Proteomes" id="UP000663419"/>
    </source>
</evidence>
<accession>A0A8A1LX19</accession>
<dbReference type="EMBL" id="CP069106">
    <property type="protein sequence ID" value="QSS56477.1"/>
    <property type="molecule type" value="Genomic_DNA"/>
</dbReference>
<name>A0A8A1LX19_AJEC8</name>
<dbReference type="AlphaFoldDB" id="A0A8A1LX19"/>
<evidence type="ECO:0000313" key="1">
    <source>
        <dbReference type="EMBL" id="QSS56477.1"/>
    </source>
</evidence>
<gene>
    <name evidence="1" type="ORF">I7I53_04699</name>
</gene>
<sequence length="61" mass="6710">MHEAVIYINLPGELPASRDPAGPQPVDFNTSSSFTLANLQGFLFVHVDTNIFETVYTKNLA</sequence>
<protein>
    <submittedName>
        <fullName evidence="1">Uncharacterized protein</fullName>
    </submittedName>
</protein>